<dbReference type="Proteomes" id="UP000887580">
    <property type="component" value="Unplaced"/>
</dbReference>
<reference evidence="2" key="1">
    <citation type="submission" date="2022-11" db="UniProtKB">
        <authorList>
            <consortium name="WormBaseParasite"/>
        </authorList>
    </citation>
    <scope>IDENTIFICATION</scope>
</reference>
<sequence length="1045" mass="117362">MLTQIILLAKVIYFVIFAVFISSAESVNDCGCNRIFKPVCGSNEETYENLCKLTCEQRLRPALKLAYSGTCCPKAEFCTTFSDPICDNLGETHENECIFSYKQCVSKRSHNFILKIEKRGPCNLKSSEEIIKRPQLDCNFYCDESEELVCDNMGHTHKNLCKFELAKCRRISRGLVAPEIAKTGECERFHGNAVRKTQSIIPAATATTTSIPYNKKSWNYGTFAPPSSISFTDTTSSPVDIDSYGFGPASPTYKNPVESTTTKIRPSTAHRTIIEATSAITEAGTFPPSMQPESIFTSTISFPITSTLLRSSSSEPTLFKNCITCESEVDQVPICDNLNLTHPSICNFAQWNCKRRMSGLEERVLVHVGNCTSQSPLFSMEEEVCPSKCSKHYKPVCDTSGMTHPNLCTFQMFNCQQRKSGNINVAWLLLLQECPSTSSTIIATTTTTLPPPRRQNSFDCPIPQCPSDGNENSIICDNEGNTHINECEFAHARCLAAKRGIILRILPEETCTKNTLCFNATEEICTFENDPICATDFITYPNMCHFRKVQCKSQEEIEILFKGKCKKCLNTPCPIVDPSTTSLNDSIFLCDQNGETKSKCEFEMLRCIYEIKFGYNITAAYDGRCCPKDELCPIEHKTVCGSNGQNYRNMCYFNVSKCRAQKIEHELLTEIDCPDSIKMLESDNNCQKKNCSTEYDPVCGSDGITYTNLCNFQQKICSNKNGPKIEIEYRGACCEENCSAVDYSPVCDSQNRTHLNICEFGKERCLTMRKEKQATMTIVSYNPCEQIPCNINCPAIYEPVCASNGETFSSECELARAVCTLNNAGETMLSIDYPGICCQKEMCDLSFDPICDSQGRTHVNECVFRQEACLSEKKNGLNITIEHKGECCALPTEKCENLTAVCDSDGMSHRNMCEYEYKKCVIERTQPKSLSIIHAGQCCLLDKCIDENKPVCDSRGTTHLSLCHFYNSKCVYEKVHGTNNKNLTLAYNDKCCELDCNDFLEAVCDQNGNVYRNKCIFEHHLCEISKREPDKEKLYLIPCKKRVRA</sequence>
<evidence type="ECO:0000313" key="2">
    <source>
        <dbReference type="WBParaSite" id="PS1159_v2.g7984.t1"/>
    </source>
</evidence>
<name>A0AC35GRP3_9BILA</name>
<proteinExistence type="predicted"/>
<organism evidence="1 2">
    <name type="scientific">Panagrolaimus sp. PS1159</name>
    <dbReference type="NCBI Taxonomy" id="55785"/>
    <lineage>
        <taxon>Eukaryota</taxon>
        <taxon>Metazoa</taxon>
        <taxon>Ecdysozoa</taxon>
        <taxon>Nematoda</taxon>
        <taxon>Chromadorea</taxon>
        <taxon>Rhabditida</taxon>
        <taxon>Tylenchina</taxon>
        <taxon>Panagrolaimomorpha</taxon>
        <taxon>Panagrolaimoidea</taxon>
        <taxon>Panagrolaimidae</taxon>
        <taxon>Panagrolaimus</taxon>
    </lineage>
</organism>
<evidence type="ECO:0000313" key="1">
    <source>
        <dbReference type="Proteomes" id="UP000887580"/>
    </source>
</evidence>
<accession>A0AC35GRP3</accession>
<protein>
    <submittedName>
        <fullName evidence="2">Kazal-like domain-containing protein</fullName>
    </submittedName>
</protein>
<dbReference type="WBParaSite" id="PS1159_v2.g7984.t1">
    <property type="protein sequence ID" value="PS1159_v2.g7984.t1"/>
    <property type="gene ID" value="PS1159_v2.g7984"/>
</dbReference>